<dbReference type="PANTHER" id="PTHR46328">
    <property type="entry name" value="FAR-RED IMPAIRED RESPONSIVE (FAR1) FAMILY PROTEIN-RELATED"/>
    <property type="match status" value="1"/>
</dbReference>
<accession>A0ABM4X3N2</accession>
<keyword evidence="2" id="KW-1185">Reference proteome</keyword>
<dbReference type="GeneID" id="140037679"/>
<name>A0ABM4X3N2_COFAR</name>
<dbReference type="Proteomes" id="UP001652660">
    <property type="component" value="Chromosome 3c"/>
</dbReference>
<evidence type="ECO:0000313" key="2">
    <source>
        <dbReference type="Proteomes" id="UP001652660"/>
    </source>
</evidence>
<reference evidence="3" key="1">
    <citation type="submission" date="2025-08" db="UniProtKB">
        <authorList>
            <consortium name="RefSeq"/>
        </authorList>
    </citation>
    <scope>IDENTIFICATION</scope>
    <source>
        <tissue evidence="3">Leaves</tissue>
    </source>
</reference>
<dbReference type="PANTHER" id="PTHR46328:SF42">
    <property type="entry name" value="PROTEIN FAR1-RELATED SEQUENCE 5-LIKE ISOFORM X1"/>
    <property type="match status" value="1"/>
</dbReference>
<dbReference type="InterPro" id="IPR004330">
    <property type="entry name" value="FAR1_DNA_bnd_dom"/>
</dbReference>
<organism evidence="2 3">
    <name type="scientific">Coffea arabica</name>
    <name type="common">Arabian coffee</name>
    <dbReference type="NCBI Taxonomy" id="13443"/>
    <lineage>
        <taxon>Eukaryota</taxon>
        <taxon>Viridiplantae</taxon>
        <taxon>Streptophyta</taxon>
        <taxon>Embryophyta</taxon>
        <taxon>Tracheophyta</taxon>
        <taxon>Spermatophyta</taxon>
        <taxon>Magnoliopsida</taxon>
        <taxon>eudicotyledons</taxon>
        <taxon>Gunneridae</taxon>
        <taxon>Pentapetalae</taxon>
        <taxon>asterids</taxon>
        <taxon>lamiids</taxon>
        <taxon>Gentianales</taxon>
        <taxon>Rubiaceae</taxon>
        <taxon>Ixoroideae</taxon>
        <taxon>Gardenieae complex</taxon>
        <taxon>Bertiereae - Coffeeae clade</taxon>
        <taxon>Coffeeae</taxon>
        <taxon>Coffea</taxon>
    </lineage>
</organism>
<gene>
    <name evidence="3" type="primary">LOC140037679</name>
</gene>
<evidence type="ECO:0000313" key="3">
    <source>
        <dbReference type="RefSeq" id="XP_071938637.1"/>
    </source>
</evidence>
<dbReference type="Pfam" id="PF03101">
    <property type="entry name" value="FAR1"/>
    <property type="match status" value="1"/>
</dbReference>
<protein>
    <recommendedName>
        <fullName evidence="1">FAR1 domain-containing protein</fullName>
    </recommendedName>
</protein>
<dbReference type="RefSeq" id="XP_071938637.1">
    <property type="nucleotide sequence ID" value="XM_072082536.1"/>
</dbReference>
<proteinExistence type="predicted"/>
<evidence type="ECO:0000259" key="1">
    <source>
        <dbReference type="Pfam" id="PF03101"/>
    </source>
</evidence>
<feature type="domain" description="FAR1" evidence="1">
    <location>
        <begin position="223"/>
        <end position="310"/>
    </location>
</feature>
<sequence>MLGEVSAIFEFVEQLSTIVRNLEGSFCNYPKKKLRNQTHRSPDFRQLPRESPDHTSIWLTGRISFTLPFTLHNRKPHPGTSFSPVSHLLVSNDPSLLYGLVQSNKSFLQLSAKRTVNVILNPGWIFSGQQLRILMEFEVDVDVNGEVVGSSVDIDGRTDDENATAGSPVDGVLQHCPDVKVDQHVSRREIVELEETQAVNSLVSNDEPYVGQEFESEAAAHAFYNSYATRVGFIIRVSKLSRSRRDGSAIGRALVCNKEGFRMPDKREKIVRQRAETRVGCRAMILVRKISSGRWVVTKFVKEHTHPLNPGKGRKDLIYDQYPNEHDKIRELSQQLAVEKKRAATYKRHLEMIFEHIEEHNLSLSKKIQDVVNNVREIESKEHQSHR</sequence>